<dbReference type="Proteomes" id="UP001321498">
    <property type="component" value="Chromosome"/>
</dbReference>
<feature type="region of interest" description="Disordered" evidence="1">
    <location>
        <begin position="1"/>
        <end position="21"/>
    </location>
</feature>
<evidence type="ECO:0000256" key="1">
    <source>
        <dbReference type="SAM" id="MobiDB-lite"/>
    </source>
</evidence>
<dbReference type="RefSeq" id="WP_286277233.1">
    <property type="nucleotide sequence ID" value="NZ_AP027731.1"/>
</dbReference>
<dbReference type="PANTHER" id="PTHR34202">
    <property type="entry name" value="UPF0548 PROTEIN"/>
    <property type="match status" value="1"/>
</dbReference>
<evidence type="ECO:0000259" key="2">
    <source>
        <dbReference type="Pfam" id="PF09348"/>
    </source>
</evidence>
<organism evidence="3 4">
    <name type="scientific">Naasia aerilata</name>
    <dbReference type="NCBI Taxonomy" id="1162966"/>
    <lineage>
        <taxon>Bacteria</taxon>
        <taxon>Bacillati</taxon>
        <taxon>Actinomycetota</taxon>
        <taxon>Actinomycetes</taxon>
        <taxon>Micrococcales</taxon>
        <taxon>Microbacteriaceae</taxon>
        <taxon>Naasia</taxon>
    </lineage>
</organism>
<accession>A0ABM8GG12</accession>
<dbReference type="PIRSF" id="PIRSF010260">
    <property type="entry name" value="UCP010260"/>
    <property type="match status" value="1"/>
</dbReference>
<protein>
    <submittedName>
        <fullName evidence="3">DUF1990 domain-containing protein</fullName>
    </submittedName>
</protein>
<evidence type="ECO:0000313" key="4">
    <source>
        <dbReference type="Proteomes" id="UP001321498"/>
    </source>
</evidence>
<feature type="domain" description="DUF1990" evidence="2">
    <location>
        <begin position="12"/>
        <end position="165"/>
    </location>
</feature>
<dbReference type="PANTHER" id="PTHR34202:SF1">
    <property type="entry name" value="UPF0548 PROTEIN"/>
    <property type="match status" value="1"/>
</dbReference>
<keyword evidence="4" id="KW-1185">Reference proteome</keyword>
<name>A0ABM8GG12_9MICO</name>
<dbReference type="InterPro" id="IPR018960">
    <property type="entry name" value="DUF1990"/>
</dbReference>
<dbReference type="EMBL" id="AP027731">
    <property type="protein sequence ID" value="BDZ47296.1"/>
    <property type="molecule type" value="Genomic_DNA"/>
</dbReference>
<dbReference type="InterPro" id="IPR014457">
    <property type="entry name" value="UCP010260"/>
</dbReference>
<dbReference type="Pfam" id="PF09348">
    <property type="entry name" value="DUF1990"/>
    <property type="match status" value="1"/>
</dbReference>
<evidence type="ECO:0000313" key="3">
    <source>
        <dbReference type="EMBL" id="BDZ47296.1"/>
    </source>
</evidence>
<proteinExistence type="predicted"/>
<sequence>MPRLPLPQRSLTYPEVGATARRPLPPGYEHLEAQAVLGRGERVFRDASERLSTWQLHRGAGLRVRASTPRAEQGSVVLLQWGRLFRAPCRVVEVELGLRLVGFAYGTLQGHPERGEERFAIEWRDDDAVLLTIAAFSRPATWWARLGAPVSRLVQRHLTGRYLRAL</sequence>
<reference evidence="4" key="1">
    <citation type="journal article" date="2019" name="Int. J. Syst. Evol. Microbiol.">
        <title>The Global Catalogue of Microorganisms (GCM) 10K type strain sequencing project: providing services to taxonomists for standard genome sequencing and annotation.</title>
        <authorList>
            <consortium name="The Broad Institute Genomics Platform"/>
            <consortium name="The Broad Institute Genome Sequencing Center for Infectious Disease"/>
            <person name="Wu L."/>
            <person name="Ma J."/>
        </authorList>
    </citation>
    <scope>NUCLEOTIDE SEQUENCE [LARGE SCALE GENOMIC DNA]</scope>
    <source>
        <strain evidence="4">NBRC 108725</strain>
    </source>
</reference>
<gene>
    <name evidence="3" type="ORF">GCM10025866_32050</name>
</gene>